<dbReference type="AlphaFoldDB" id="A0A9K3L2F7"/>
<feature type="compositionally biased region" description="Basic and acidic residues" evidence="1">
    <location>
        <begin position="79"/>
        <end position="99"/>
    </location>
</feature>
<keyword evidence="4" id="KW-1185">Reference proteome</keyword>
<protein>
    <submittedName>
        <fullName evidence="3">Uncharacterized protein</fullName>
    </submittedName>
</protein>
<reference evidence="3" key="1">
    <citation type="journal article" date="2021" name="Sci. Rep.">
        <title>Diploid genomic architecture of Nitzschia inconspicua, an elite biomass production diatom.</title>
        <authorList>
            <person name="Oliver A."/>
            <person name="Podell S."/>
            <person name="Pinowska A."/>
            <person name="Traller J.C."/>
            <person name="Smith S.R."/>
            <person name="McClure R."/>
            <person name="Beliaev A."/>
            <person name="Bohutskyi P."/>
            <person name="Hill E.A."/>
            <person name="Rabines A."/>
            <person name="Zheng H."/>
            <person name="Allen L.Z."/>
            <person name="Kuo A."/>
            <person name="Grigoriev I.V."/>
            <person name="Allen A.E."/>
            <person name="Hazlebeck D."/>
            <person name="Allen E.E."/>
        </authorList>
    </citation>
    <scope>NUCLEOTIDE SEQUENCE</scope>
    <source>
        <strain evidence="3">Hildebrandi</strain>
    </source>
</reference>
<dbReference type="EMBL" id="JAGRRH010000016">
    <property type="protein sequence ID" value="KAG7354440.1"/>
    <property type="molecule type" value="Genomic_DNA"/>
</dbReference>
<dbReference type="Proteomes" id="UP000693970">
    <property type="component" value="Unassembled WGS sequence"/>
</dbReference>
<evidence type="ECO:0000256" key="1">
    <source>
        <dbReference type="SAM" id="MobiDB-lite"/>
    </source>
</evidence>
<comment type="caution">
    <text evidence="3">The sequence shown here is derived from an EMBL/GenBank/DDBJ whole genome shotgun (WGS) entry which is preliminary data.</text>
</comment>
<reference evidence="3" key="2">
    <citation type="submission" date="2021-04" db="EMBL/GenBank/DDBJ databases">
        <authorList>
            <person name="Podell S."/>
        </authorList>
    </citation>
    <scope>NUCLEOTIDE SEQUENCE</scope>
    <source>
        <strain evidence="3">Hildebrandi</strain>
    </source>
</reference>
<accession>A0A9K3L2F7</accession>
<proteinExistence type="predicted"/>
<evidence type="ECO:0000313" key="3">
    <source>
        <dbReference type="EMBL" id="KAG7354440.1"/>
    </source>
</evidence>
<keyword evidence="2" id="KW-0472">Membrane</keyword>
<gene>
    <name evidence="3" type="ORF">IV203_003796</name>
</gene>
<sequence length="288" mass="31768">MLRLQVESPFNAQRKRGFVFAEGSPSSRASRFAHSRQMASSSISGETFLPVPQSSAFDHLDAELAAYAILDQSYVPVEDRDDRTDAAEEGQRLDSRRVIESASEEASVDFLVKFEEKTATDSEDGSVEALGEGQSLSNNLASEDKEDNESKDENEKEKSDAQLALQIIPIMIGKLDALIMENGDGECTADTSFATWKEEVSASMDVATTLSSNDAMEQFLILGFDVFWPLKIAGNALFVAILTIGFSFIVFVCSTSRQRRTPINVNPSQERQNTWFSLPQNSLLLKVI</sequence>
<keyword evidence="2" id="KW-0812">Transmembrane</keyword>
<feature type="region of interest" description="Disordered" evidence="1">
    <location>
        <begin position="119"/>
        <end position="160"/>
    </location>
</feature>
<evidence type="ECO:0000313" key="4">
    <source>
        <dbReference type="Proteomes" id="UP000693970"/>
    </source>
</evidence>
<feature type="region of interest" description="Disordered" evidence="1">
    <location>
        <begin position="79"/>
        <end position="100"/>
    </location>
</feature>
<organism evidence="3 4">
    <name type="scientific">Nitzschia inconspicua</name>
    <dbReference type="NCBI Taxonomy" id="303405"/>
    <lineage>
        <taxon>Eukaryota</taxon>
        <taxon>Sar</taxon>
        <taxon>Stramenopiles</taxon>
        <taxon>Ochrophyta</taxon>
        <taxon>Bacillariophyta</taxon>
        <taxon>Bacillariophyceae</taxon>
        <taxon>Bacillariophycidae</taxon>
        <taxon>Bacillariales</taxon>
        <taxon>Bacillariaceae</taxon>
        <taxon>Nitzschia</taxon>
    </lineage>
</organism>
<keyword evidence="2" id="KW-1133">Transmembrane helix</keyword>
<evidence type="ECO:0000256" key="2">
    <source>
        <dbReference type="SAM" id="Phobius"/>
    </source>
</evidence>
<feature type="transmembrane region" description="Helical" evidence="2">
    <location>
        <begin position="232"/>
        <end position="253"/>
    </location>
</feature>
<feature type="compositionally biased region" description="Basic and acidic residues" evidence="1">
    <location>
        <begin position="151"/>
        <end position="160"/>
    </location>
</feature>
<name>A0A9K3L2F7_9STRA</name>